<protein>
    <recommendedName>
        <fullName evidence="3">MORN repeat-containing protein</fullName>
    </recommendedName>
</protein>
<accession>A0A0N9PYT3</accession>
<sequence length="180" mass="20523">MASLKILCASKVSQKTGISELDEYVAELAAFVKRGEDGIFNGEFVNYEVLVRLLFGWDYHEFYEERFFLNSEYALCGPYKEMRGEVAILESFYKDGKLDGFEITRGSSGVKKKQTFWADGKKHGVETEWYNDGSLASKTEYKNGVQHGEYTIYSVSLDKKNQVVAVLLYENGELIGKKEQ</sequence>
<evidence type="ECO:0000313" key="2">
    <source>
        <dbReference type="Proteomes" id="UP000319438"/>
    </source>
</evidence>
<evidence type="ECO:0000313" key="1">
    <source>
        <dbReference type="EMBL" id="ALH06766.1"/>
    </source>
</evidence>
<gene>
    <name evidence="1" type="ORF">PMV_068</name>
</gene>
<dbReference type="SUPFAM" id="SSF82185">
    <property type="entry name" value="Histone H3 K4-specific methyltransferase SET7/9 N-terminal domain"/>
    <property type="match status" value="1"/>
</dbReference>
<evidence type="ECO:0008006" key="3">
    <source>
        <dbReference type="Google" id="ProtNLM"/>
    </source>
</evidence>
<proteinExistence type="predicted"/>
<reference evidence="1" key="1">
    <citation type="journal article" date="2015" name="Genome Announc.">
        <title>Complete Genome Sequence of a New Member of the Marseilleviridae Recovered from the Brackish Submarine Spring in the Cassis Port-Miou Calanque, France.</title>
        <authorList>
            <person name="Doutre G."/>
            <person name="Arfib B."/>
            <person name="Rochette P."/>
            <person name="Claverie J.M."/>
            <person name="Bonin P."/>
            <person name="Abergel C."/>
        </authorList>
    </citation>
    <scope>NUCLEOTIDE SEQUENCE [LARGE SCALE GENOMIC DNA]</scope>
    <source>
        <strain evidence="1">1</strain>
    </source>
</reference>
<organism evidence="1 2">
    <name type="scientific">Port-miou virus</name>
    <dbReference type="NCBI Taxonomy" id="1733873"/>
    <lineage>
        <taxon>Viruses</taxon>
        <taxon>Varidnaviria</taxon>
        <taxon>Bamfordvirae</taxon>
        <taxon>Nucleocytoviricota</taxon>
        <taxon>Megaviricetes</taxon>
        <taxon>Pimascovirales</taxon>
        <taxon>Pimascovirales incertae sedis</taxon>
        <taxon>Marseilleviridae</taxon>
        <taxon>Losannavirus</taxon>
        <taxon>Losannavirus lausannense</taxon>
        <taxon>Lausannevirus</taxon>
    </lineage>
</organism>
<dbReference type="EMBL" id="KT428292">
    <property type="protein sequence ID" value="ALH06766.1"/>
    <property type="molecule type" value="Genomic_DNA"/>
</dbReference>
<dbReference type="Gene3D" id="2.20.110.10">
    <property type="entry name" value="Histone H3 K4-specific methyltransferase SET7/9 N-terminal domain"/>
    <property type="match status" value="1"/>
</dbReference>
<name>A0A0N9PYT3_9VIRU</name>
<dbReference type="Proteomes" id="UP000319438">
    <property type="component" value="Segment"/>
</dbReference>